<comment type="similarity">
    <text evidence="1 4">Belongs to the thiolase-like superfamily. Beta-ketoacyl-ACP synthases family.</text>
</comment>
<sequence>MTAAVVTGLGVIAPTGLGTDAFWSATRAGELGIRPAARFDATGWPVTLAGEAPAFDPADHLPGRLIAQTDRMTQFALAAADWAVAEAGLAPADLAGAAISTAAAFGGFEYGQRQLQELWSHGPKYVSTYMSFAWFYAVNAGQISIRHATRGPAGVFVGEQAGGLDAIGNALRQVRSGANVVLTGGMESSRSPYGHASHLANRDVSREPRPERAFLPFSTDACGYVPGEGGAILVVQPESAARGKPYGRITGHGAAFDGRPGAPGAGLRRAAAQALADAGLSPGDIDAVFADAGGTPALDLAEASAITGLFGPRGVPVAAPKAGIGRLASGGAPVDVVTALLAFRDGVLPPAGAVAEADPAYELDLVTTRARPWEGRRALVLARGARGFHSALVLTAPDAD</sequence>
<protein>
    <submittedName>
        <fullName evidence="6">Ketosynthase chain-length factor</fullName>
    </submittedName>
</protein>
<dbReference type="GO" id="GO:0006633">
    <property type="term" value="P:fatty acid biosynthetic process"/>
    <property type="evidence" value="ECO:0007669"/>
    <property type="project" value="TreeGrafter"/>
</dbReference>
<dbReference type="InterPro" id="IPR020841">
    <property type="entry name" value="PKS_Beta-ketoAc_synthase_dom"/>
</dbReference>
<evidence type="ECO:0000256" key="2">
    <source>
        <dbReference type="ARBA" id="ARBA00022679"/>
    </source>
</evidence>
<name>A0A5N0VPG7_9PSEU</name>
<feature type="domain" description="Ketosynthase family 3 (KS3)" evidence="5">
    <location>
        <begin position="1"/>
        <end position="396"/>
    </location>
</feature>
<dbReference type="Proteomes" id="UP000319769">
    <property type="component" value="Unassembled WGS sequence"/>
</dbReference>
<keyword evidence="3" id="KW-0012">Acyltransferase</keyword>
<evidence type="ECO:0000313" key="7">
    <source>
        <dbReference type="Proteomes" id="UP000319769"/>
    </source>
</evidence>
<dbReference type="InterPro" id="IPR000794">
    <property type="entry name" value="Beta-ketoacyl_synthase"/>
</dbReference>
<dbReference type="EMBL" id="VMNW02000002">
    <property type="protein sequence ID" value="KAA9166511.1"/>
    <property type="molecule type" value="Genomic_DNA"/>
</dbReference>
<dbReference type="Gene3D" id="3.40.47.10">
    <property type="match status" value="2"/>
</dbReference>
<dbReference type="RefSeq" id="WP_144748139.1">
    <property type="nucleotide sequence ID" value="NZ_VMNW02000002.1"/>
</dbReference>
<dbReference type="AlphaFoldDB" id="A0A5N0VPG7"/>
<dbReference type="PANTHER" id="PTHR11712:SF322">
    <property type="entry name" value="POLYKETIDE BETA-KETOACYL SYNTHASE 2-RELATED"/>
    <property type="match status" value="1"/>
</dbReference>
<dbReference type="PROSITE" id="PS52004">
    <property type="entry name" value="KS3_2"/>
    <property type="match status" value="1"/>
</dbReference>
<dbReference type="PANTHER" id="PTHR11712">
    <property type="entry name" value="POLYKETIDE SYNTHASE-RELATED"/>
    <property type="match status" value="1"/>
</dbReference>
<dbReference type="InterPro" id="IPR014030">
    <property type="entry name" value="Ketoacyl_synth_N"/>
</dbReference>
<dbReference type="SMART" id="SM00825">
    <property type="entry name" value="PKS_KS"/>
    <property type="match status" value="1"/>
</dbReference>
<proteinExistence type="inferred from homology"/>
<dbReference type="InterPro" id="IPR016039">
    <property type="entry name" value="Thiolase-like"/>
</dbReference>
<dbReference type="SUPFAM" id="SSF53901">
    <property type="entry name" value="Thiolase-like"/>
    <property type="match status" value="2"/>
</dbReference>
<dbReference type="InterPro" id="IPR014031">
    <property type="entry name" value="Ketoacyl_synth_C"/>
</dbReference>
<dbReference type="GO" id="GO:0004315">
    <property type="term" value="F:3-oxoacyl-[acyl-carrier-protein] synthase activity"/>
    <property type="evidence" value="ECO:0007669"/>
    <property type="project" value="TreeGrafter"/>
</dbReference>
<evidence type="ECO:0000256" key="3">
    <source>
        <dbReference type="ARBA" id="ARBA00023315"/>
    </source>
</evidence>
<comment type="caution">
    <text evidence="6">The sequence shown here is derived from an EMBL/GenBank/DDBJ whole genome shotgun (WGS) entry which is preliminary data.</text>
</comment>
<dbReference type="Pfam" id="PF00109">
    <property type="entry name" value="ketoacyl-synt"/>
    <property type="match status" value="1"/>
</dbReference>
<evidence type="ECO:0000256" key="1">
    <source>
        <dbReference type="ARBA" id="ARBA00008467"/>
    </source>
</evidence>
<reference evidence="6" key="1">
    <citation type="submission" date="2019-09" db="EMBL/GenBank/DDBJ databases">
        <authorList>
            <person name="Teo W.F.A."/>
            <person name="Duangmal K."/>
        </authorList>
    </citation>
    <scope>NUCLEOTIDE SEQUENCE [LARGE SCALE GENOMIC DNA]</scope>
    <source>
        <strain evidence="6">K81G1</strain>
    </source>
</reference>
<evidence type="ECO:0000256" key="4">
    <source>
        <dbReference type="RuleBase" id="RU003694"/>
    </source>
</evidence>
<accession>A0A5N0VPG7</accession>
<keyword evidence="7" id="KW-1185">Reference proteome</keyword>
<keyword evidence="2 4" id="KW-0808">Transferase</keyword>
<dbReference type="OrthoDB" id="416758at2"/>
<organism evidence="6 7">
    <name type="scientific">Amycolatopsis acidicola</name>
    <dbReference type="NCBI Taxonomy" id="2596893"/>
    <lineage>
        <taxon>Bacteria</taxon>
        <taxon>Bacillati</taxon>
        <taxon>Actinomycetota</taxon>
        <taxon>Actinomycetes</taxon>
        <taxon>Pseudonocardiales</taxon>
        <taxon>Pseudonocardiaceae</taxon>
        <taxon>Amycolatopsis</taxon>
    </lineage>
</organism>
<evidence type="ECO:0000259" key="5">
    <source>
        <dbReference type="PROSITE" id="PS52004"/>
    </source>
</evidence>
<gene>
    <name evidence="6" type="ORF">FPZ12_002850</name>
</gene>
<dbReference type="Pfam" id="PF02801">
    <property type="entry name" value="Ketoacyl-synt_C"/>
    <property type="match status" value="1"/>
</dbReference>
<evidence type="ECO:0000313" key="6">
    <source>
        <dbReference type="EMBL" id="KAA9166511.1"/>
    </source>
</evidence>